<dbReference type="EMBL" id="CP034248">
    <property type="protein sequence ID" value="AZK48153.1"/>
    <property type="molecule type" value="Genomic_DNA"/>
</dbReference>
<dbReference type="KEGG" id="plen:EIM92_19895"/>
<gene>
    <name evidence="1" type="ORF">EIM92_19895</name>
</gene>
<keyword evidence="2" id="KW-1185">Reference proteome</keyword>
<sequence>MPIQQKYLLKGSTPFTITPGKDAAVSLALTQGELQQTRPVYISFCLAVKKGRKKYKQRIRIKLARYENEPYLSQISSRQKLFNQRTKSRKREKICHESVGVKLFVSVRKGAQLQRQRYSVNRL</sequence>
<dbReference type="Proteomes" id="UP000273145">
    <property type="component" value="Chromosome"/>
</dbReference>
<accession>A0A3Q8SDG9</accession>
<reference evidence="1 2" key="1">
    <citation type="submission" date="2018-11" db="EMBL/GenBank/DDBJ databases">
        <title>Genome sequencing of Paenibacillus lentus DSM25539(T).</title>
        <authorList>
            <person name="Kook J.-K."/>
            <person name="Park S.-N."/>
            <person name="Lim Y.K."/>
        </authorList>
    </citation>
    <scope>NUCLEOTIDE SEQUENCE [LARGE SCALE GENOMIC DNA]</scope>
    <source>
        <strain evidence="1 2">DSM 25539</strain>
    </source>
</reference>
<name>A0A3Q8SDG9_9BACL</name>
<organism evidence="1 2">
    <name type="scientific">Paenibacillus lentus</name>
    <dbReference type="NCBI Taxonomy" id="1338368"/>
    <lineage>
        <taxon>Bacteria</taxon>
        <taxon>Bacillati</taxon>
        <taxon>Bacillota</taxon>
        <taxon>Bacilli</taxon>
        <taxon>Bacillales</taxon>
        <taxon>Paenibacillaceae</taxon>
        <taxon>Paenibacillus</taxon>
    </lineage>
</organism>
<dbReference type="RefSeq" id="WP_125084314.1">
    <property type="nucleotide sequence ID" value="NZ_CP034248.1"/>
</dbReference>
<proteinExistence type="predicted"/>
<evidence type="ECO:0000313" key="1">
    <source>
        <dbReference type="EMBL" id="AZK48153.1"/>
    </source>
</evidence>
<evidence type="ECO:0000313" key="2">
    <source>
        <dbReference type="Proteomes" id="UP000273145"/>
    </source>
</evidence>
<protein>
    <submittedName>
        <fullName evidence="1">Uncharacterized protein</fullName>
    </submittedName>
</protein>
<dbReference type="AlphaFoldDB" id="A0A3Q8SDG9"/>